<evidence type="ECO:0000256" key="4">
    <source>
        <dbReference type="ARBA" id="ARBA00023180"/>
    </source>
</evidence>
<dbReference type="InterPro" id="IPR017853">
    <property type="entry name" value="GH"/>
</dbReference>
<comment type="similarity">
    <text evidence="2 5">Belongs to the glycosyl hydrolase 72 family.</text>
</comment>
<feature type="region of interest" description="Disordered" evidence="6">
    <location>
        <begin position="375"/>
        <end position="411"/>
    </location>
</feature>
<organism evidence="7 8">
    <name type="scientific">Lachnellula suecica</name>
    <dbReference type="NCBI Taxonomy" id="602035"/>
    <lineage>
        <taxon>Eukaryota</taxon>
        <taxon>Fungi</taxon>
        <taxon>Dikarya</taxon>
        <taxon>Ascomycota</taxon>
        <taxon>Pezizomycotina</taxon>
        <taxon>Leotiomycetes</taxon>
        <taxon>Helotiales</taxon>
        <taxon>Lachnaceae</taxon>
        <taxon>Lachnellula</taxon>
    </lineage>
</organism>
<comment type="caution">
    <text evidence="7">The sequence shown here is derived from an EMBL/GenBank/DDBJ whole genome shotgun (WGS) entry which is preliminary data.</text>
</comment>
<dbReference type="GO" id="GO:0071970">
    <property type="term" value="P:fungal-type cell wall (1-&gt;3)-beta-D-glucan biosynthetic process"/>
    <property type="evidence" value="ECO:0007669"/>
    <property type="project" value="TreeGrafter"/>
</dbReference>
<dbReference type="InterPro" id="IPR004886">
    <property type="entry name" value="Glucanosyltransferase"/>
</dbReference>
<gene>
    <name evidence="7" type="primary">gas2_0</name>
    <name evidence="7" type="ORF">LSUE1_G001418</name>
</gene>
<evidence type="ECO:0000256" key="1">
    <source>
        <dbReference type="ARBA" id="ARBA00004609"/>
    </source>
</evidence>
<dbReference type="PANTHER" id="PTHR31468:SF8">
    <property type="entry name" value="1,3-BETA-GLUCANOSYLTRANSFERASE GAS2"/>
    <property type="match status" value="1"/>
</dbReference>
<keyword evidence="5" id="KW-0808">Transferase</keyword>
<name>A0A8T9CAW2_9HELO</name>
<dbReference type="Pfam" id="PF03198">
    <property type="entry name" value="Glyco_hydro_72"/>
    <property type="match status" value="1"/>
</dbReference>
<keyword evidence="4" id="KW-0325">Glycoprotein</keyword>
<keyword evidence="5" id="KW-0336">GPI-anchor</keyword>
<dbReference type="GO" id="GO:0031505">
    <property type="term" value="P:fungal-type cell wall organization"/>
    <property type="evidence" value="ECO:0007669"/>
    <property type="project" value="TreeGrafter"/>
</dbReference>
<protein>
    <recommendedName>
        <fullName evidence="5">1,3-beta-glucanosyltransferase</fullName>
        <ecNumber evidence="5">2.4.1.-</ecNumber>
    </recommendedName>
</protein>
<feature type="chain" id="PRO_5035962106" description="1,3-beta-glucanosyltransferase" evidence="5">
    <location>
        <begin position="22"/>
        <end position="454"/>
    </location>
</feature>
<dbReference type="PANTHER" id="PTHR31468">
    <property type="entry name" value="1,3-BETA-GLUCANOSYLTRANSFERASE GAS1"/>
    <property type="match status" value="1"/>
</dbReference>
<sequence length="454" mass="47919">MFTHLLRAGLLAAASIDTASALSQISVKGAKFFAEGEQFFLKGVAYQGTPADPLVNTTQCQEDAALMKTIGTNSIRVYHVDAGQNHDGCMRAFDDAGIYLWLDMDTFNTSINQADPTWTEAQFSDFSDVMDAFQSYDNLGGLWIANEAITDLSGSLTAPYLKAAVADMKSYMSAKKYRTIPIGYSAADIAELRPMLQNYLACGSDYSESIDFFGLNSYEWCGDATYNTSGYSNLQALAEGYSIPIFFSETGCNVPEPRTFGDQAAIFGPEMTNTWSGSIIYEWVQETNNYGIVTYPNNLIYEDAPVPLQPDFDTLSSVWKDVKPSGVAESGYTPSLSAPACPSATGGWQVNGNVPLPTLGTSVINAVAASVKPTAVAAPTSTTSSTTSVARAASTKTSETSETSKSSTMGSTTVAAAATTTSATASASTSKAAGQLAAVPAMGGGLLWLLGLLL</sequence>
<dbReference type="OrthoDB" id="421038at2759"/>
<evidence type="ECO:0000256" key="6">
    <source>
        <dbReference type="SAM" id="MobiDB-lite"/>
    </source>
</evidence>
<evidence type="ECO:0000256" key="3">
    <source>
        <dbReference type="ARBA" id="ARBA00022729"/>
    </source>
</evidence>
<evidence type="ECO:0000313" key="7">
    <source>
        <dbReference type="EMBL" id="TVY82929.1"/>
    </source>
</evidence>
<dbReference type="GO" id="GO:0098552">
    <property type="term" value="C:side of membrane"/>
    <property type="evidence" value="ECO:0007669"/>
    <property type="project" value="UniProtKB-KW"/>
</dbReference>
<keyword evidence="5" id="KW-0449">Lipoprotein</keyword>
<dbReference type="GO" id="GO:0042124">
    <property type="term" value="F:1,3-beta-glucanosyltransferase activity"/>
    <property type="evidence" value="ECO:0007669"/>
    <property type="project" value="TreeGrafter"/>
</dbReference>
<feature type="signal peptide" evidence="5">
    <location>
        <begin position="1"/>
        <end position="21"/>
    </location>
</feature>
<evidence type="ECO:0000256" key="5">
    <source>
        <dbReference type="RuleBase" id="RU361209"/>
    </source>
</evidence>
<accession>A0A8T9CAW2</accession>
<dbReference type="GO" id="GO:0005886">
    <property type="term" value="C:plasma membrane"/>
    <property type="evidence" value="ECO:0007669"/>
    <property type="project" value="UniProtKB-SubCell"/>
</dbReference>
<keyword evidence="3 5" id="KW-0732">Signal</keyword>
<evidence type="ECO:0000256" key="2">
    <source>
        <dbReference type="ARBA" id="ARBA00007528"/>
    </source>
</evidence>
<comment type="function">
    <text evidence="5">Splits internally a 1,3-beta-glucan molecule and transfers the newly generated reducing end (the donor) to the non-reducing end of another 1,3-beta-glucan molecule (the acceptor) forming a 1,3-beta linkage, resulting in the elongation of 1,3-beta-glucan chains in the cell wall.</text>
</comment>
<keyword evidence="8" id="KW-1185">Reference proteome</keyword>
<dbReference type="Proteomes" id="UP000469558">
    <property type="component" value="Unassembled WGS sequence"/>
</dbReference>
<dbReference type="EMBL" id="QGMK01000256">
    <property type="protein sequence ID" value="TVY82929.1"/>
    <property type="molecule type" value="Genomic_DNA"/>
</dbReference>
<keyword evidence="5" id="KW-0472">Membrane</keyword>
<reference evidence="7 8" key="1">
    <citation type="submission" date="2018-05" db="EMBL/GenBank/DDBJ databases">
        <title>Genome sequencing and assembly of the regulated plant pathogen Lachnellula willkommii and related sister species for the development of diagnostic species identification markers.</title>
        <authorList>
            <person name="Giroux E."/>
            <person name="Bilodeau G."/>
        </authorList>
    </citation>
    <scope>NUCLEOTIDE SEQUENCE [LARGE SCALE GENOMIC DNA]</scope>
    <source>
        <strain evidence="7 8">CBS 268.59</strain>
    </source>
</reference>
<proteinExistence type="inferred from homology"/>
<comment type="subcellular location">
    <subcellularLocation>
        <location evidence="1 5">Cell membrane</location>
        <topology evidence="1 5">Lipid-anchor</topology>
        <topology evidence="1 5">GPI-anchor</topology>
    </subcellularLocation>
</comment>
<dbReference type="SUPFAM" id="SSF51445">
    <property type="entry name" value="(Trans)glycosidases"/>
    <property type="match status" value="1"/>
</dbReference>
<dbReference type="EC" id="2.4.1.-" evidence="5"/>
<dbReference type="AlphaFoldDB" id="A0A8T9CAW2"/>
<dbReference type="Gene3D" id="3.20.20.80">
    <property type="entry name" value="Glycosidases"/>
    <property type="match status" value="1"/>
</dbReference>
<evidence type="ECO:0000313" key="8">
    <source>
        <dbReference type="Proteomes" id="UP000469558"/>
    </source>
</evidence>